<dbReference type="EMBL" id="KQ947431">
    <property type="protein sequence ID" value="KUJ09742.1"/>
    <property type="molecule type" value="Genomic_DNA"/>
</dbReference>
<dbReference type="AlphaFoldDB" id="A0A132BBE0"/>
<feature type="region of interest" description="Disordered" evidence="1">
    <location>
        <begin position="406"/>
        <end position="436"/>
    </location>
</feature>
<gene>
    <name evidence="3" type="ORF">LY89DRAFT_788007</name>
</gene>
<dbReference type="Proteomes" id="UP000070700">
    <property type="component" value="Unassembled WGS sequence"/>
</dbReference>
<organism evidence="3 4">
    <name type="scientific">Mollisia scopiformis</name>
    <name type="common">Conifer needle endophyte fungus</name>
    <name type="synonym">Phialocephala scopiformis</name>
    <dbReference type="NCBI Taxonomy" id="149040"/>
    <lineage>
        <taxon>Eukaryota</taxon>
        <taxon>Fungi</taxon>
        <taxon>Dikarya</taxon>
        <taxon>Ascomycota</taxon>
        <taxon>Pezizomycotina</taxon>
        <taxon>Leotiomycetes</taxon>
        <taxon>Helotiales</taxon>
        <taxon>Mollisiaceae</taxon>
        <taxon>Mollisia</taxon>
    </lineage>
</organism>
<protein>
    <submittedName>
        <fullName evidence="3">Uncharacterized protein</fullName>
    </submittedName>
</protein>
<feature type="transmembrane region" description="Helical" evidence="2">
    <location>
        <begin position="374"/>
        <end position="399"/>
    </location>
</feature>
<feature type="compositionally biased region" description="Polar residues" evidence="1">
    <location>
        <begin position="417"/>
        <end position="436"/>
    </location>
</feature>
<accession>A0A132BBE0</accession>
<feature type="region of interest" description="Disordered" evidence="1">
    <location>
        <begin position="451"/>
        <end position="489"/>
    </location>
</feature>
<dbReference type="GeneID" id="28832851"/>
<name>A0A132BBE0_MOLSC</name>
<evidence type="ECO:0000313" key="4">
    <source>
        <dbReference type="Proteomes" id="UP000070700"/>
    </source>
</evidence>
<proteinExistence type="predicted"/>
<evidence type="ECO:0000313" key="3">
    <source>
        <dbReference type="EMBL" id="KUJ09742.1"/>
    </source>
</evidence>
<dbReference type="KEGG" id="psco:LY89DRAFT_788007"/>
<keyword evidence="4" id="KW-1185">Reference proteome</keyword>
<dbReference type="RefSeq" id="XP_018064097.1">
    <property type="nucleotide sequence ID" value="XM_018223125.1"/>
</dbReference>
<sequence length="531" mass="55487">MTSYFDYTFFWGTQTPAGMAGISTNGPSNVPFACTPVYSAQYFTFTWYQLGNGCPVEYSWNAASTCISTAGVYNTMSWGCTWTTSVAATSTIDGGTTTVSAGQAATAIAPVVWVTITNTQQTTSTTTSTVDPGAKTVTVTSTPGVSKRDDNFAGALFPARNYGTDMQRVVEPGNATSEVLDSRAVCASNDINCGLNCCLSDQTCIAGGTYPCCNGWACVPYNPYEPFTGNIYWSWQGYTATSTSWAYQTTYFTVNPPGSTVTITPTSTSAINFVQTQIVTATITTSDPTVTIVSVLPATTLITGFTGAGGVTKTGGPGSSESITSVSTSGGTVVTISGSTFTTGGTPVTVVLPPSTSTNSGSPPVTSSSTNNGLVVKVAAGVGTPLGLCLFGLLIFCIFRYRKRNKDKKPKPAPPNIISSNFGGDSAMVESSTGGDASAYHTTANVASKPLRPATVVENSPSDSQGFGYGDVPMSPTSQHSQQSEMFAPAHHSSEIYTHPPRYASPPRYVGDENHGYYVNEAETVANRHEL</sequence>
<dbReference type="InParanoid" id="A0A132BBE0"/>
<dbReference type="OrthoDB" id="3563218at2759"/>
<evidence type="ECO:0000256" key="2">
    <source>
        <dbReference type="SAM" id="Phobius"/>
    </source>
</evidence>
<keyword evidence="2" id="KW-0472">Membrane</keyword>
<evidence type="ECO:0000256" key="1">
    <source>
        <dbReference type="SAM" id="MobiDB-lite"/>
    </source>
</evidence>
<reference evidence="3 4" key="1">
    <citation type="submission" date="2015-10" db="EMBL/GenBank/DDBJ databases">
        <title>Full genome of DAOMC 229536 Phialocephala scopiformis, a fungal endophyte of spruce producing the potent anti-insectan compound rugulosin.</title>
        <authorList>
            <consortium name="DOE Joint Genome Institute"/>
            <person name="Walker A.K."/>
            <person name="Frasz S.L."/>
            <person name="Seifert K.A."/>
            <person name="Miller J.D."/>
            <person name="Mondo S.J."/>
            <person name="Labutti K."/>
            <person name="Lipzen A."/>
            <person name="Dockter R."/>
            <person name="Kennedy M."/>
            <person name="Grigoriev I.V."/>
            <person name="Spatafora J.W."/>
        </authorList>
    </citation>
    <scope>NUCLEOTIDE SEQUENCE [LARGE SCALE GENOMIC DNA]</scope>
    <source>
        <strain evidence="3 4">CBS 120377</strain>
    </source>
</reference>
<keyword evidence="2" id="KW-0812">Transmembrane</keyword>
<feature type="compositionally biased region" description="Polar residues" evidence="1">
    <location>
        <begin position="475"/>
        <end position="485"/>
    </location>
</feature>
<keyword evidence="2" id="KW-1133">Transmembrane helix</keyword>